<proteinExistence type="predicted"/>
<keyword evidence="3" id="KW-1185">Reference proteome</keyword>
<dbReference type="Pfam" id="PF13577">
    <property type="entry name" value="SnoaL_4"/>
    <property type="match status" value="1"/>
</dbReference>
<dbReference type="SUPFAM" id="SSF54427">
    <property type="entry name" value="NTF2-like"/>
    <property type="match status" value="1"/>
</dbReference>
<sequence>MVQYDLASADLRALADRLARLEAVEEIKQLKARYFRYVDLHWWDELRALFTDDAEFDIGESSSQPSTPDEFIASISRHLTDAMTVHHGHMPEIEILDDTHARGVWAMYDLVEPPSDSRFPVLTGFGHYTEDYRRIDGHWRISRLRLTRLRRSIDGEVVEGADVNGRRPF</sequence>
<name>A0ABW5W5B4_9PSEU</name>
<protein>
    <submittedName>
        <fullName evidence="2">Nuclear transport factor 2 family protein</fullName>
    </submittedName>
</protein>
<reference evidence="3" key="1">
    <citation type="journal article" date="2019" name="Int. J. Syst. Evol. Microbiol.">
        <title>The Global Catalogue of Microorganisms (GCM) 10K type strain sequencing project: providing services to taxonomists for standard genome sequencing and annotation.</title>
        <authorList>
            <consortium name="The Broad Institute Genomics Platform"/>
            <consortium name="The Broad Institute Genome Sequencing Center for Infectious Disease"/>
            <person name="Wu L."/>
            <person name="Ma J."/>
        </authorList>
    </citation>
    <scope>NUCLEOTIDE SEQUENCE [LARGE SCALE GENOMIC DNA]</scope>
    <source>
        <strain evidence="3">IBRC-M 10906</strain>
    </source>
</reference>
<accession>A0ABW5W5B4</accession>
<dbReference type="RefSeq" id="WP_377383843.1">
    <property type="nucleotide sequence ID" value="NZ_JBHSAN010000001.1"/>
</dbReference>
<evidence type="ECO:0000259" key="1">
    <source>
        <dbReference type="Pfam" id="PF13577"/>
    </source>
</evidence>
<dbReference type="EMBL" id="JBHUOF010000003">
    <property type="protein sequence ID" value="MFD2798322.1"/>
    <property type="molecule type" value="Genomic_DNA"/>
</dbReference>
<gene>
    <name evidence="2" type="ORF">ACFS2C_02815</name>
</gene>
<dbReference type="InterPro" id="IPR037401">
    <property type="entry name" value="SnoaL-like"/>
</dbReference>
<evidence type="ECO:0000313" key="2">
    <source>
        <dbReference type="EMBL" id="MFD2798322.1"/>
    </source>
</evidence>
<dbReference type="Proteomes" id="UP001597478">
    <property type="component" value="Unassembled WGS sequence"/>
</dbReference>
<comment type="caution">
    <text evidence="2">The sequence shown here is derived from an EMBL/GenBank/DDBJ whole genome shotgun (WGS) entry which is preliminary data.</text>
</comment>
<dbReference type="InterPro" id="IPR032710">
    <property type="entry name" value="NTF2-like_dom_sf"/>
</dbReference>
<evidence type="ECO:0000313" key="3">
    <source>
        <dbReference type="Proteomes" id="UP001597478"/>
    </source>
</evidence>
<dbReference type="Gene3D" id="3.10.450.50">
    <property type="match status" value="1"/>
</dbReference>
<organism evidence="2 3">
    <name type="scientific">Prauserella oleivorans</name>
    <dbReference type="NCBI Taxonomy" id="1478153"/>
    <lineage>
        <taxon>Bacteria</taxon>
        <taxon>Bacillati</taxon>
        <taxon>Actinomycetota</taxon>
        <taxon>Actinomycetes</taxon>
        <taxon>Pseudonocardiales</taxon>
        <taxon>Pseudonocardiaceae</taxon>
        <taxon>Prauserella</taxon>
    </lineage>
</organism>
<feature type="domain" description="SnoaL-like" evidence="1">
    <location>
        <begin position="20"/>
        <end position="145"/>
    </location>
</feature>